<dbReference type="PANTHER" id="PTHR39586:SF1">
    <property type="entry name" value="CYTOPLASMIC PROTEIN"/>
    <property type="match status" value="1"/>
</dbReference>
<dbReference type="SUPFAM" id="SSF158452">
    <property type="entry name" value="YqcC-like"/>
    <property type="match status" value="1"/>
</dbReference>
<dbReference type="Pfam" id="PF04287">
    <property type="entry name" value="DUF446"/>
    <property type="match status" value="1"/>
</dbReference>
<gene>
    <name evidence="2" type="ORF">DU506_10425</name>
</gene>
<keyword evidence="3" id="KW-1185">Reference proteome</keyword>
<sequence>MTEYQQLEMALQRLEAALEAAGLWRMTPPEASAFASQQPFCVDTMTLPQWLRFVFIPRLGALVEAQGPMPARCEVAPALETYLQQANVPADERLAILQSVEEVDRLVTEN</sequence>
<dbReference type="InterPro" id="IPR023376">
    <property type="entry name" value="YqcC-like_dom"/>
</dbReference>
<evidence type="ECO:0000313" key="2">
    <source>
        <dbReference type="EMBL" id="RCV91445.1"/>
    </source>
</evidence>
<dbReference type="AlphaFoldDB" id="A0A368U328"/>
<evidence type="ECO:0000259" key="1">
    <source>
        <dbReference type="Pfam" id="PF04287"/>
    </source>
</evidence>
<dbReference type="InterPro" id="IPR036814">
    <property type="entry name" value="YqcC-like_sf"/>
</dbReference>
<organism evidence="2 3">
    <name type="scientific">Vreelandella rituensis</name>
    <dbReference type="NCBI Taxonomy" id="2282306"/>
    <lineage>
        <taxon>Bacteria</taxon>
        <taxon>Pseudomonadati</taxon>
        <taxon>Pseudomonadota</taxon>
        <taxon>Gammaproteobacteria</taxon>
        <taxon>Oceanospirillales</taxon>
        <taxon>Halomonadaceae</taxon>
        <taxon>Vreelandella</taxon>
    </lineage>
</organism>
<name>A0A368U328_9GAMM</name>
<dbReference type="PANTHER" id="PTHR39586">
    <property type="entry name" value="CYTOPLASMIC PROTEIN-RELATED"/>
    <property type="match status" value="1"/>
</dbReference>
<dbReference type="Proteomes" id="UP000253204">
    <property type="component" value="Unassembled WGS sequence"/>
</dbReference>
<accession>A0A368U328</accession>
<evidence type="ECO:0000313" key="3">
    <source>
        <dbReference type="Proteomes" id="UP000253204"/>
    </source>
</evidence>
<dbReference type="InterPro" id="IPR007384">
    <property type="entry name" value="UCP006257"/>
</dbReference>
<comment type="caution">
    <text evidence="2">The sequence shown here is derived from an EMBL/GenBank/DDBJ whole genome shotgun (WGS) entry which is preliminary data.</text>
</comment>
<proteinExistence type="predicted"/>
<protein>
    <submittedName>
        <fullName evidence="2">YqcC family protein</fullName>
    </submittedName>
</protein>
<dbReference type="OrthoDB" id="8794567at2"/>
<reference evidence="2 3" key="1">
    <citation type="submission" date="2018-07" db="EMBL/GenBank/DDBJ databases">
        <title>Halomonas rutogse sp. nov., isolated from Lake TangqianCo on Tibetan Plateau.</title>
        <authorList>
            <person name="Lu H."/>
            <person name="Xing P."/>
            <person name="Wu Q."/>
        </authorList>
    </citation>
    <scope>NUCLEOTIDE SEQUENCE [LARGE SCALE GENOMIC DNA]</scope>
    <source>
        <strain evidence="2 3">TQ8S</strain>
    </source>
</reference>
<dbReference type="RefSeq" id="WP_114486892.1">
    <property type="nucleotide sequence ID" value="NZ_CBCSHM010000059.1"/>
</dbReference>
<dbReference type="EMBL" id="QPIJ01000021">
    <property type="protein sequence ID" value="RCV91445.1"/>
    <property type="molecule type" value="Genomic_DNA"/>
</dbReference>
<feature type="domain" description="YqcC-like" evidence="1">
    <location>
        <begin position="7"/>
        <end position="102"/>
    </location>
</feature>
<dbReference type="Gene3D" id="1.20.1440.40">
    <property type="entry name" value="YqcC-like"/>
    <property type="match status" value="1"/>
</dbReference>
<dbReference type="GO" id="GO:0044010">
    <property type="term" value="P:single-species biofilm formation"/>
    <property type="evidence" value="ECO:0007669"/>
    <property type="project" value="TreeGrafter"/>
</dbReference>
<dbReference type="PIRSF" id="PIRSF006257">
    <property type="entry name" value="UCP006257"/>
    <property type="match status" value="1"/>
</dbReference>